<reference evidence="1 2" key="1">
    <citation type="journal article" date="2013" name="Genome Announc.">
        <title>Genome sequences for three denitrifying bacterial strains isolated from a uranium- and nitrate-contaminated subsurface environment.</title>
        <authorList>
            <person name="Venkatramanan R."/>
            <person name="Prakash O."/>
            <person name="Woyke T."/>
            <person name="Chain P."/>
            <person name="Goodwin L.A."/>
            <person name="Watson D."/>
            <person name="Brooks S."/>
            <person name="Kostka J.E."/>
            <person name="Green S.J."/>
        </authorList>
    </citation>
    <scope>NUCLEOTIDE SEQUENCE [LARGE SCALE GENOMIC DNA]</scope>
    <source>
        <strain evidence="1 2">1NES1</strain>
    </source>
</reference>
<dbReference type="AlphaFoldDB" id="N0B967"/>
<evidence type="ECO:0000313" key="1">
    <source>
        <dbReference type="EMBL" id="AGK56595.1"/>
    </source>
</evidence>
<keyword evidence="2" id="KW-1185">Reference proteome</keyword>
<dbReference type="EMBL" id="CP005587">
    <property type="protein sequence ID" value="AGK56595.1"/>
    <property type="molecule type" value="Genomic_DNA"/>
</dbReference>
<gene>
    <name evidence="1" type="ORF">HYPDE_24548</name>
</gene>
<sequence>MIGAAVVAPDNIMAEAATNARARFLMNPPDLPDKRAPASSRWIARYDKYEVAAISFLQGLVSIAAFFTPKKSKQRSLIWN</sequence>
<dbReference type="STRING" id="670307.HYPDE_24548"/>
<accession>N0B967</accession>
<evidence type="ECO:0000313" key="2">
    <source>
        <dbReference type="Proteomes" id="UP000005952"/>
    </source>
</evidence>
<proteinExistence type="predicted"/>
<dbReference type="KEGG" id="hdt:HYPDE_24548"/>
<organism evidence="1 2">
    <name type="scientific">Hyphomicrobium denitrificans 1NES1</name>
    <dbReference type="NCBI Taxonomy" id="670307"/>
    <lineage>
        <taxon>Bacteria</taxon>
        <taxon>Pseudomonadati</taxon>
        <taxon>Pseudomonadota</taxon>
        <taxon>Alphaproteobacteria</taxon>
        <taxon>Hyphomicrobiales</taxon>
        <taxon>Hyphomicrobiaceae</taxon>
        <taxon>Hyphomicrobium</taxon>
    </lineage>
</organism>
<protein>
    <submittedName>
        <fullName evidence="1">Uncharacterized protein</fullName>
    </submittedName>
</protein>
<dbReference type="Proteomes" id="UP000005952">
    <property type="component" value="Chromosome"/>
</dbReference>
<dbReference type="HOGENOM" id="CLU_2584971_0_0_5"/>
<name>N0B967_9HYPH</name>